<dbReference type="CDD" id="cd14291">
    <property type="entry name" value="UBA1_NUB1_like"/>
    <property type="match status" value="1"/>
</dbReference>
<gene>
    <name evidence="4" type="primary">LOC109483968</name>
</gene>
<feature type="compositionally biased region" description="Polar residues" evidence="1">
    <location>
        <begin position="81"/>
        <end position="91"/>
    </location>
</feature>
<evidence type="ECO:0000256" key="1">
    <source>
        <dbReference type="SAM" id="MobiDB-lite"/>
    </source>
</evidence>
<evidence type="ECO:0000313" key="4">
    <source>
        <dbReference type="RefSeq" id="XP_019642685.1"/>
    </source>
</evidence>
<dbReference type="Proteomes" id="UP000515135">
    <property type="component" value="Unplaced"/>
</dbReference>
<dbReference type="PROSITE" id="PS50030">
    <property type="entry name" value="UBA"/>
    <property type="match status" value="1"/>
</dbReference>
<feature type="compositionally biased region" description="Acidic residues" evidence="1">
    <location>
        <begin position="18"/>
        <end position="29"/>
    </location>
</feature>
<dbReference type="Gene3D" id="1.10.8.10">
    <property type="entry name" value="DNA helicase RuvA subunit, C-terminal domain"/>
    <property type="match status" value="1"/>
</dbReference>
<dbReference type="KEGG" id="bbel:109483968"/>
<dbReference type="GeneID" id="109483968"/>
<accession>A0A6P4ZN67</accession>
<evidence type="ECO:0000259" key="2">
    <source>
        <dbReference type="PROSITE" id="PS50030"/>
    </source>
</evidence>
<sequence>MTGVICDFCTWTGRTESDSDLDADSDLDTLPDLSSETGNTRADVIDILLDMGFSLEDATIAEESCDGSVEDAVDWLDANKTSDPANITQGMENFHQFPTPKHKRHAPSHTVTSEQSCDLTYQEMQFT</sequence>
<feature type="domain" description="UBA" evidence="2">
    <location>
        <begin position="32"/>
        <end position="79"/>
    </location>
</feature>
<feature type="region of interest" description="Disordered" evidence="1">
    <location>
        <begin position="18"/>
        <end position="37"/>
    </location>
</feature>
<protein>
    <submittedName>
        <fullName evidence="4">Uncharacterized protein LOC109483968</fullName>
    </submittedName>
</protein>
<dbReference type="RefSeq" id="XP_019642685.1">
    <property type="nucleotide sequence ID" value="XM_019787126.1"/>
</dbReference>
<dbReference type="Pfam" id="PF00627">
    <property type="entry name" value="UBA"/>
    <property type="match status" value="1"/>
</dbReference>
<dbReference type="InterPro" id="IPR015940">
    <property type="entry name" value="UBA"/>
</dbReference>
<reference evidence="4" key="1">
    <citation type="submission" date="2025-08" db="UniProtKB">
        <authorList>
            <consortium name="RefSeq"/>
        </authorList>
    </citation>
    <scope>IDENTIFICATION</scope>
    <source>
        <tissue evidence="4">Gonad</tissue>
    </source>
</reference>
<evidence type="ECO:0000313" key="3">
    <source>
        <dbReference type="Proteomes" id="UP000515135"/>
    </source>
</evidence>
<dbReference type="InterPro" id="IPR009060">
    <property type="entry name" value="UBA-like_sf"/>
</dbReference>
<dbReference type="OrthoDB" id="10498112at2759"/>
<keyword evidence="3" id="KW-1185">Reference proteome</keyword>
<dbReference type="SUPFAM" id="SSF46934">
    <property type="entry name" value="UBA-like"/>
    <property type="match status" value="1"/>
</dbReference>
<feature type="region of interest" description="Disordered" evidence="1">
    <location>
        <begin position="81"/>
        <end position="115"/>
    </location>
</feature>
<proteinExistence type="predicted"/>
<name>A0A6P4ZN67_BRABE</name>
<dbReference type="AlphaFoldDB" id="A0A6P4ZN67"/>
<organism evidence="3 4">
    <name type="scientific">Branchiostoma belcheri</name>
    <name type="common">Amphioxus</name>
    <dbReference type="NCBI Taxonomy" id="7741"/>
    <lineage>
        <taxon>Eukaryota</taxon>
        <taxon>Metazoa</taxon>
        <taxon>Chordata</taxon>
        <taxon>Cephalochordata</taxon>
        <taxon>Leptocardii</taxon>
        <taxon>Amphioxiformes</taxon>
        <taxon>Branchiostomatidae</taxon>
        <taxon>Branchiostoma</taxon>
    </lineage>
</organism>